<evidence type="ECO:0000313" key="2">
    <source>
        <dbReference type="EMBL" id="CAA9281221.1"/>
    </source>
</evidence>
<feature type="compositionally biased region" description="Low complexity" evidence="1">
    <location>
        <begin position="40"/>
        <end position="51"/>
    </location>
</feature>
<proteinExistence type="predicted"/>
<name>A0A6J4JL14_9PROT</name>
<organism evidence="2">
    <name type="scientific">uncultured Acetobacteraceae bacterium</name>
    <dbReference type="NCBI Taxonomy" id="169975"/>
    <lineage>
        <taxon>Bacteria</taxon>
        <taxon>Pseudomonadati</taxon>
        <taxon>Pseudomonadota</taxon>
        <taxon>Alphaproteobacteria</taxon>
        <taxon>Acetobacterales</taxon>
        <taxon>Acetobacteraceae</taxon>
        <taxon>environmental samples</taxon>
    </lineage>
</organism>
<gene>
    <name evidence="2" type="ORF">AVDCRST_MAG08-3780</name>
</gene>
<sequence length="71" mass="7892">MPDRVRQRAKAGHEFGSVAAVRFRRFGRRTRLERRERQRGAGAAFSRAGAAESVAGDGPGPEGRRRSWRVG</sequence>
<reference evidence="2" key="1">
    <citation type="submission" date="2020-02" db="EMBL/GenBank/DDBJ databases">
        <authorList>
            <person name="Meier V. D."/>
        </authorList>
    </citation>
    <scope>NUCLEOTIDE SEQUENCE</scope>
    <source>
        <strain evidence="2">AVDCRST_MAG08</strain>
    </source>
</reference>
<protein>
    <submittedName>
        <fullName evidence="2">Uncharacterized protein</fullName>
    </submittedName>
</protein>
<evidence type="ECO:0000256" key="1">
    <source>
        <dbReference type="SAM" id="MobiDB-lite"/>
    </source>
</evidence>
<dbReference type="AlphaFoldDB" id="A0A6J4JL14"/>
<feature type="region of interest" description="Disordered" evidence="1">
    <location>
        <begin position="29"/>
        <end position="71"/>
    </location>
</feature>
<dbReference type="EMBL" id="CADCTG010000291">
    <property type="protein sequence ID" value="CAA9281221.1"/>
    <property type="molecule type" value="Genomic_DNA"/>
</dbReference>
<accession>A0A6J4JL14</accession>